<accession>A0A1A0W3B7</accession>
<dbReference type="AlphaFoldDB" id="A0A1A0W3B7"/>
<dbReference type="Proteomes" id="UP000094008">
    <property type="component" value="Unassembled WGS sequence"/>
</dbReference>
<name>A0A1A0W3B7_MYCPR</name>
<organism evidence="1 2">
    <name type="scientific">Mycolicibacterium peregrinum</name>
    <name type="common">Mycobacterium peregrinum</name>
    <dbReference type="NCBI Taxonomy" id="43304"/>
    <lineage>
        <taxon>Bacteria</taxon>
        <taxon>Bacillati</taxon>
        <taxon>Actinomycetota</taxon>
        <taxon>Actinomycetes</taxon>
        <taxon>Mycobacteriales</taxon>
        <taxon>Mycobacteriaceae</taxon>
        <taxon>Mycolicibacterium</taxon>
    </lineage>
</organism>
<dbReference type="EMBL" id="LZSY01000095">
    <property type="protein sequence ID" value="OBB90320.1"/>
    <property type="molecule type" value="Genomic_DNA"/>
</dbReference>
<gene>
    <name evidence="1" type="ORF">A5779_26280</name>
</gene>
<proteinExistence type="predicted"/>
<evidence type="ECO:0000313" key="2">
    <source>
        <dbReference type="Proteomes" id="UP000094008"/>
    </source>
</evidence>
<comment type="caution">
    <text evidence="1">The sequence shown here is derived from an EMBL/GenBank/DDBJ whole genome shotgun (WGS) entry which is preliminary data.</text>
</comment>
<reference evidence="2" key="1">
    <citation type="submission" date="2016-06" db="EMBL/GenBank/DDBJ databases">
        <authorList>
            <person name="Sutton G."/>
            <person name="Brinkac L."/>
            <person name="Sanka R."/>
            <person name="Adams M."/>
            <person name="Lau E."/>
            <person name="Mehaffy C."/>
            <person name="Tameris M."/>
            <person name="Hatherill M."/>
            <person name="Hanekom W."/>
            <person name="Mahomed H."/>
            <person name="Mcshane H."/>
        </authorList>
    </citation>
    <scope>NUCLEOTIDE SEQUENCE [LARGE SCALE GENOMIC DNA]</scope>
    <source>
        <strain evidence="2">852002-10433_SCH5171157</strain>
    </source>
</reference>
<protein>
    <submittedName>
        <fullName evidence="1">Uncharacterized protein</fullName>
    </submittedName>
</protein>
<sequence length="103" mass="11607">MLFVPWDNTLRLAVGHNPTMSTNEIEWIDGEQAHVFWREDMPDISWMSTGQCMIRIQNGVQEMREKQVDAVHYFAPDTWLRIGVTETGQGAVLGSDPSATISG</sequence>
<evidence type="ECO:0000313" key="1">
    <source>
        <dbReference type="EMBL" id="OBB90320.1"/>
    </source>
</evidence>